<accession>A0A0E9XFY1</accession>
<sequence length="18" mass="2119">MTRKNILLTNFQREALGL</sequence>
<reference evidence="1" key="2">
    <citation type="journal article" date="2015" name="Fish Shellfish Immunol.">
        <title>Early steps in the European eel (Anguilla anguilla)-Vibrio vulnificus interaction in the gills: Role of the RtxA13 toxin.</title>
        <authorList>
            <person name="Callol A."/>
            <person name="Pajuelo D."/>
            <person name="Ebbesson L."/>
            <person name="Teles M."/>
            <person name="MacKenzie S."/>
            <person name="Amaro C."/>
        </authorList>
    </citation>
    <scope>NUCLEOTIDE SEQUENCE</scope>
</reference>
<protein>
    <submittedName>
        <fullName evidence="1">Uncharacterized protein</fullName>
    </submittedName>
</protein>
<evidence type="ECO:0000313" key="1">
    <source>
        <dbReference type="EMBL" id="JAI01565.1"/>
    </source>
</evidence>
<name>A0A0E9XFY1_ANGAN</name>
<organism evidence="1">
    <name type="scientific">Anguilla anguilla</name>
    <name type="common">European freshwater eel</name>
    <name type="synonym">Muraena anguilla</name>
    <dbReference type="NCBI Taxonomy" id="7936"/>
    <lineage>
        <taxon>Eukaryota</taxon>
        <taxon>Metazoa</taxon>
        <taxon>Chordata</taxon>
        <taxon>Craniata</taxon>
        <taxon>Vertebrata</taxon>
        <taxon>Euteleostomi</taxon>
        <taxon>Actinopterygii</taxon>
        <taxon>Neopterygii</taxon>
        <taxon>Teleostei</taxon>
        <taxon>Anguilliformes</taxon>
        <taxon>Anguillidae</taxon>
        <taxon>Anguilla</taxon>
    </lineage>
</organism>
<proteinExistence type="predicted"/>
<reference evidence="1" key="1">
    <citation type="submission" date="2014-11" db="EMBL/GenBank/DDBJ databases">
        <authorList>
            <person name="Amaro Gonzalez C."/>
        </authorList>
    </citation>
    <scope>NUCLEOTIDE SEQUENCE</scope>
</reference>
<dbReference type="AlphaFoldDB" id="A0A0E9XFY1"/>
<dbReference type="EMBL" id="GBXM01007013">
    <property type="protein sequence ID" value="JAI01565.1"/>
    <property type="molecule type" value="Transcribed_RNA"/>
</dbReference>